<feature type="domain" description="SUF system FeS cluster assembly SufBD core" evidence="2">
    <location>
        <begin position="117"/>
        <end position="340"/>
    </location>
</feature>
<dbReference type="SUPFAM" id="SSF101960">
    <property type="entry name" value="Stabilizer of iron transporter SufD"/>
    <property type="match status" value="1"/>
</dbReference>
<dbReference type="InterPro" id="IPR000825">
    <property type="entry name" value="SUF_FeS_clus_asmbl_SufBD_core"/>
</dbReference>
<evidence type="ECO:0000259" key="2">
    <source>
        <dbReference type="Pfam" id="PF01458"/>
    </source>
</evidence>
<evidence type="ECO:0000313" key="3">
    <source>
        <dbReference type="EMBL" id="HGE66358.1"/>
    </source>
</evidence>
<dbReference type="GO" id="GO:0016226">
    <property type="term" value="P:iron-sulfur cluster assembly"/>
    <property type="evidence" value="ECO:0007669"/>
    <property type="project" value="InterPro"/>
</dbReference>
<gene>
    <name evidence="3" type="ORF">ENX77_04445</name>
</gene>
<sequence length="368" mass="41197">MPERIQESESIDRKRLESVGIELNKERRSATFFQVDQDVKMVSSFFEGVEIMSIRDALKKYDWLKDYFWKAVDREKDDYTKEVAEDFNGYFIRAKEGAKIQIPVEACLYLRTRGLKQKVHNIIIAEEGSELNVITGCTSHPGVVSGMHIGISEFFVKKDAKLTFTMIHSWESGIEVRPRTGIIVEDNGVFINNYVLMSPVKIVQAYPVAYLNGENSRAVFNSIIVGLENSYIDVGSRAVLNGEKSSAEIISRTISKGGQIISRGNLTGNAPEVKGHLECRGLMLSEKGSILAIPELEARYPNIELSHEAAIGKIAEDEIFYLMARGFSRDEATAAIIRGFLDLEIKGIPPVLKTEIDKAISLVEKEIL</sequence>
<comment type="caution">
    <text evidence="3">The sequence shown here is derived from an EMBL/GenBank/DDBJ whole genome shotgun (WGS) entry which is preliminary data.</text>
</comment>
<dbReference type="EMBL" id="DTPI01000028">
    <property type="protein sequence ID" value="HGE66358.1"/>
    <property type="molecule type" value="Genomic_DNA"/>
</dbReference>
<dbReference type="PANTHER" id="PTHR30508:SF1">
    <property type="entry name" value="UPF0051 PROTEIN ABCI8, CHLOROPLASTIC-RELATED"/>
    <property type="match status" value="1"/>
</dbReference>
<dbReference type="PANTHER" id="PTHR30508">
    <property type="entry name" value="FES CLUSTER ASSEMBLY PROTEIN SUF"/>
    <property type="match status" value="1"/>
</dbReference>
<organism evidence="3">
    <name type="scientific">Geoglobus ahangari</name>
    <dbReference type="NCBI Taxonomy" id="113653"/>
    <lineage>
        <taxon>Archaea</taxon>
        <taxon>Methanobacteriati</taxon>
        <taxon>Methanobacteriota</taxon>
        <taxon>Archaeoglobi</taxon>
        <taxon>Archaeoglobales</taxon>
        <taxon>Archaeoglobaceae</taxon>
        <taxon>Geoglobus</taxon>
    </lineage>
</organism>
<reference evidence="3" key="1">
    <citation type="journal article" date="2020" name="mSystems">
        <title>Genome- and Community-Level Interaction Insights into Carbon Utilization and Element Cycling Functions of Hydrothermarchaeota in Hydrothermal Sediment.</title>
        <authorList>
            <person name="Zhou Z."/>
            <person name="Liu Y."/>
            <person name="Xu W."/>
            <person name="Pan J."/>
            <person name="Luo Z.H."/>
            <person name="Li M."/>
        </authorList>
    </citation>
    <scope>NUCLEOTIDE SEQUENCE [LARGE SCALE GENOMIC DNA]</scope>
    <source>
        <strain evidence="3">SpSt-97</strain>
    </source>
</reference>
<name>A0A7C3YEF7_9EURY</name>
<dbReference type="AlphaFoldDB" id="A0A7C3YEF7"/>
<evidence type="ECO:0000256" key="1">
    <source>
        <dbReference type="ARBA" id="ARBA00043967"/>
    </source>
</evidence>
<dbReference type="InterPro" id="IPR055346">
    <property type="entry name" value="Fe-S_cluster_assembly_SufBD"/>
</dbReference>
<proteinExistence type="inferred from homology"/>
<dbReference type="Pfam" id="PF01458">
    <property type="entry name" value="SUFBD_core"/>
    <property type="match status" value="1"/>
</dbReference>
<protein>
    <submittedName>
        <fullName evidence="3">SufD family Fe-S cluster assembly protein</fullName>
    </submittedName>
</protein>
<accession>A0A7C3YEF7</accession>
<dbReference type="InterPro" id="IPR037284">
    <property type="entry name" value="SUF_FeS_clus_asmbl_SufBD_sf"/>
</dbReference>
<comment type="similarity">
    <text evidence="1">Belongs to the iron-sulfur cluster assembly SufBD family.</text>
</comment>